<keyword evidence="2" id="KW-0413">Isomerase</keyword>
<evidence type="ECO:0000256" key="4">
    <source>
        <dbReference type="PIRSR" id="PIRSR613078-2"/>
    </source>
</evidence>
<dbReference type="PROSITE" id="PS00175">
    <property type="entry name" value="PG_MUTASE"/>
    <property type="match status" value="1"/>
</dbReference>
<dbReference type="SUPFAM" id="SSF53254">
    <property type="entry name" value="Phosphoglycerate mutase-like"/>
    <property type="match status" value="1"/>
</dbReference>
<organism evidence="5 6">
    <name type="scientific">Paenibacillus prosopidis</name>
    <dbReference type="NCBI Taxonomy" id="630520"/>
    <lineage>
        <taxon>Bacteria</taxon>
        <taxon>Bacillati</taxon>
        <taxon>Bacillota</taxon>
        <taxon>Bacilli</taxon>
        <taxon>Bacillales</taxon>
        <taxon>Paenibacillaceae</taxon>
        <taxon>Paenibacillus</taxon>
    </lineage>
</organism>
<feature type="active site" description="Proton donor/acceptor" evidence="3">
    <location>
        <position position="82"/>
    </location>
</feature>
<dbReference type="OrthoDB" id="9782128at2"/>
<dbReference type="Proteomes" id="UP000252415">
    <property type="component" value="Unassembled WGS sequence"/>
</dbReference>
<dbReference type="PANTHER" id="PTHR48100">
    <property type="entry name" value="BROAD-SPECIFICITY PHOSPHATASE YOR283W-RELATED"/>
    <property type="match status" value="1"/>
</dbReference>
<dbReference type="InterPro" id="IPR013078">
    <property type="entry name" value="His_Pase_superF_clade-1"/>
</dbReference>
<dbReference type="PIRSF" id="PIRSF000709">
    <property type="entry name" value="6PFK_2-Ptase"/>
    <property type="match status" value="1"/>
</dbReference>
<feature type="binding site" evidence="4">
    <location>
        <begin position="8"/>
        <end position="15"/>
    </location>
    <ligand>
        <name>substrate</name>
    </ligand>
</feature>
<comment type="caution">
    <text evidence="5">The sequence shown here is derived from an EMBL/GenBank/DDBJ whole genome shotgun (WGS) entry which is preliminary data.</text>
</comment>
<protein>
    <submittedName>
        <fullName evidence="5">Phosphoglycerate mutase</fullName>
    </submittedName>
</protein>
<dbReference type="SMART" id="SM00855">
    <property type="entry name" value="PGAM"/>
    <property type="match status" value="1"/>
</dbReference>
<dbReference type="InterPro" id="IPR029033">
    <property type="entry name" value="His_PPase_superfam"/>
</dbReference>
<proteinExistence type="predicted"/>
<dbReference type="AlphaFoldDB" id="A0A368W490"/>
<sequence>MLTLYITRHGETEWNIQKRMQGWSDSELTQKGIENAISLGNRLMDVNFTAIYSSPSRRTAKTSKLIRGDREIPITFDDQLREINMGYWEGKTQTYIKDNYPNEYQAFWEMPHLFKPCGGESFDTFMDRVFSVFDKIISENKKGSVLVVTHSVVIKAVLSSFKRLPLEKLWEPPFINGTSLTIVEIADTGESTIKLEGCTLHA</sequence>
<keyword evidence="1" id="KW-0324">Glycolysis</keyword>
<gene>
    <name evidence="5" type="ORF">DFP97_103267</name>
</gene>
<keyword evidence="6" id="KW-1185">Reference proteome</keyword>
<dbReference type="Gene3D" id="3.40.50.1240">
    <property type="entry name" value="Phosphoglycerate mutase-like"/>
    <property type="match status" value="1"/>
</dbReference>
<feature type="active site" description="Tele-phosphohistidine intermediate" evidence="3">
    <location>
        <position position="9"/>
    </location>
</feature>
<dbReference type="GO" id="GO:0005737">
    <property type="term" value="C:cytoplasm"/>
    <property type="evidence" value="ECO:0007669"/>
    <property type="project" value="TreeGrafter"/>
</dbReference>
<evidence type="ECO:0000256" key="3">
    <source>
        <dbReference type="PIRSR" id="PIRSR613078-1"/>
    </source>
</evidence>
<evidence type="ECO:0000256" key="2">
    <source>
        <dbReference type="ARBA" id="ARBA00023235"/>
    </source>
</evidence>
<dbReference type="CDD" id="cd07067">
    <property type="entry name" value="HP_PGM_like"/>
    <property type="match status" value="1"/>
</dbReference>
<evidence type="ECO:0000256" key="1">
    <source>
        <dbReference type="ARBA" id="ARBA00023152"/>
    </source>
</evidence>
<accession>A0A368W490</accession>
<evidence type="ECO:0000313" key="5">
    <source>
        <dbReference type="EMBL" id="RCW50249.1"/>
    </source>
</evidence>
<dbReference type="Pfam" id="PF00300">
    <property type="entry name" value="His_Phos_1"/>
    <property type="match status" value="1"/>
</dbReference>
<evidence type="ECO:0000313" key="6">
    <source>
        <dbReference type="Proteomes" id="UP000252415"/>
    </source>
</evidence>
<dbReference type="RefSeq" id="WP_114379090.1">
    <property type="nucleotide sequence ID" value="NZ_QPJD01000003.1"/>
</dbReference>
<dbReference type="EMBL" id="QPJD01000003">
    <property type="protein sequence ID" value="RCW50249.1"/>
    <property type="molecule type" value="Genomic_DNA"/>
</dbReference>
<feature type="binding site" evidence="4">
    <location>
        <position position="58"/>
    </location>
    <ligand>
        <name>substrate</name>
    </ligand>
</feature>
<reference evidence="5 6" key="1">
    <citation type="submission" date="2018-07" db="EMBL/GenBank/DDBJ databases">
        <title>Genomic Encyclopedia of Type Strains, Phase III (KMG-III): the genomes of soil and plant-associated and newly described type strains.</title>
        <authorList>
            <person name="Whitman W."/>
        </authorList>
    </citation>
    <scope>NUCLEOTIDE SEQUENCE [LARGE SCALE GENOMIC DNA]</scope>
    <source>
        <strain evidence="5 6">CECT 7506</strain>
    </source>
</reference>
<dbReference type="InterPro" id="IPR001345">
    <property type="entry name" value="PG/BPGM_mutase_AS"/>
</dbReference>
<dbReference type="PANTHER" id="PTHR48100:SF1">
    <property type="entry name" value="HISTIDINE PHOSPHATASE FAMILY PROTEIN-RELATED"/>
    <property type="match status" value="1"/>
</dbReference>
<dbReference type="GO" id="GO:0016791">
    <property type="term" value="F:phosphatase activity"/>
    <property type="evidence" value="ECO:0007669"/>
    <property type="project" value="TreeGrafter"/>
</dbReference>
<dbReference type="InterPro" id="IPR050275">
    <property type="entry name" value="PGM_Phosphatase"/>
</dbReference>
<name>A0A368W490_9BACL</name>